<sequence>MSTPNPNKKIRGDGEAEERQIEFDRLSSLPDHILHHVLSFLDCPKLSAQTSVLSRRWRSLWKRVPSLTLSTSCLTPSSFARYVEEVLSRRPEGRDVEEIVYLHFDFSMDKNLFDRVVNFAASHGCRHLNVCVPYDEVLEPELFVPLANSDLRILRLRRATLKSGFGSCGLKMLTILDLDECLLPCDTGADLDPFVNFPCLENLILCNCFLEDRECGFKIFGPRLVKLLIYELDCSKLEIFAPTLTFFDYIDHLNSPRLYNLRLPSLDHADISVHDKCLDERNMEEMRACYISLLQGLQNASILEINHGLFKLLCKNCELLEHQSCPFTRLKSLKVAVSRINCPYRLPYHVISYFLGGSSTGEQAYIEFG</sequence>
<evidence type="ECO:0000313" key="3">
    <source>
        <dbReference type="Proteomes" id="UP001497516"/>
    </source>
</evidence>
<dbReference type="Gene3D" id="3.80.10.10">
    <property type="entry name" value="Ribonuclease Inhibitor"/>
    <property type="match status" value="1"/>
</dbReference>
<dbReference type="AlphaFoldDB" id="A0AAV2DQE1"/>
<dbReference type="Proteomes" id="UP001497516">
    <property type="component" value="Chromosome 3"/>
</dbReference>
<dbReference type="Gene3D" id="1.20.1280.50">
    <property type="match status" value="1"/>
</dbReference>
<evidence type="ECO:0000259" key="1">
    <source>
        <dbReference type="PROSITE" id="PS50181"/>
    </source>
</evidence>
<dbReference type="InterPro" id="IPR032675">
    <property type="entry name" value="LRR_dom_sf"/>
</dbReference>
<dbReference type="Pfam" id="PF00646">
    <property type="entry name" value="F-box"/>
    <property type="match status" value="1"/>
</dbReference>
<dbReference type="InterPro" id="IPR053781">
    <property type="entry name" value="F-box_AtFBL13-like"/>
</dbReference>
<protein>
    <recommendedName>
        <fullName evidence="1">F-box domain-containing protein</fullName>
    </recommendedName>
</protein>
<reference evidence="2 3" key="1">
    <citation type="submission" date="2024-04" db="EMBL/GenBank/DDBJ databases">
        <authorList>
            <person name="Fracassetti M."/>
        </authorList>
    </citation>
    <scope>NUCLEOTIDE SEQUENCE [LARGE SCALE GENOMIC DNA]</scope>
</reference>
<dbReference type="InterPro" id="IPR001810">
    <property type="entry name" value="F-box_dom"/>
</dbReference>
<keyword evidence="3" id="KW-1185">Reference proteome</keyword>
<dbReference type="PANTHER" id="PTHR34223">
    <property type="entry name" value="OS11G0201299 PROTEIN"/>
    <property type="match status" value="1"/>
</dbReference>
<feature type="domain" description="F-box" evidence="1">
    <location>
        <begin position="23"/>
        <end position="60"/>
    </location>
</feature>
<dbReference type="EMBL" id="OZ034816">
    <property type="protein sequence ID" value="CAL1375765.1"/>
    <property type="molecule type" value="Genomic_DNA"/>
</dbReference>
<dbReference type="PROSITE" id="PS50181">
    <property type="entry name" value="FBOX"/>
    <property type="match status" value="1"/>
</dbReference>
<name>A0AAV2DQE1_9ROSI</name>
<accession>A0AAV2DQE1</accession>
<dbReference type="InterPro" id="IPR036047">
    <property type="entry name" value="F-box-like_dom_sf"/>
</dbReference>
<dbReference type="SUPFAM" id="SSF81383">
    <property type="entry name" value="F-box domain"/>
    <property type="match status" value="1"/>
</dbReference>
<dbReference type="PANTHER" id="PTHR34223:SF51">
    <property type="entry name" value="OS06G0556300 PROTEIN"/>
    <property type="match status" value="1"/>
</dbReference>
<dbReference type="InterPro" id="IPR053197">
    <property type="entry name" value="F-box_SCFL_complex_component"/>
</dbReference>
<dbReference type="CDD" id="cd22160">
    <property type="entry name" value="F-box_AtFBL13-like"/>
    <property type="match status" value="1"/>
</dbReference>
<proteinExistence type="predicted"/>
<evidence type="ECO:0000313" key="2">
    <source>
        <dbReference type="EMBL" id="CAL1375765.1"/>
    </source>
</evidence>
<gene>
    <name evidence="2" type="ORF">LTRI10_LOCUS17543</name>
</gene>
<organism evidence="2 3">
    <name type="scientific">Linum trigynum</name>
    <dbReference type="NCBI Taxonomy" id="586398"/>
    <lineage>
        <taxon>Eukaryota</taxon>
        <taxon>Viridiplantae</taxon>
        <taxon>Streptophyta</taxon>
        <taxon>Embryophyta</taxon>
        <taxon>Tracheophyta</taxon>
        <taxon>Spermatophyta</taxon>
        <taxon>Magnoliopsida</taxon>
        <taxon>eudicotyledons</taxon>
        <taxon>Gunneridae</taxon>
        <taxon>Pentapetalae</taxon>
        <taxon>rosids</taxon>
        <taxon>fabids</taxon>
        <taxon>Malpighiales</taxon>
        <taxon>Linaceae</taxon>
        <taxon>Linum</taxon>
    </lineage>
</organism>
<dbReference type="SMART" id="SM00256">
    <property type="entry name" value="FBOX"/>
    <property type="match status" value="1"/>
</dbReference>